<keyword evidence="3" id="KW-0285">Flavoprotein</keyword>
<evidence type="ECO:0000313" key="16">
    <source>
        <dbReference type="EMBL" id="CAK9201560.1"/>
    </source>
</evidence>
<evidence type="ECO:0000256" key="9">
    <source>
        <dbReference type="ARBA" id="ARBA00022840"/>
    </source>
</evidence>
<evidence type="ECO:0000256" key="5">
    <source>
        <dbReference type="ARBA" id="ARBA00022679"/>
    </source>
</evidence>
<keyword evidence="9" id="KW-0067">ATP-binding</keyword>
<dbReference type="Pfam" id="PF13837">
    <property type="entry name" value="Myb_DNA-bind_4"/>
    <property type="match status" value="1"/>
</dbReference>
<evidence type="ECO:0000256" key="10">
    <source>
        <dbReference type="ARBA" id="ARBA00031145"/>
    </source>
</evidence>
<evidence type="ECO:0000256" key="12">
    <source>
        <dbReference type="ARBA" id="ARBA00049494"/>
    </source>
</evidence>
<sequence length="573" mass="64525">MCCAGSFVLSAVVSLKIGRRNLRAKKSVVCERKPNFLWDRRMGDGVGGGEVGGGGYEGALQSRGLWKAVEETGDKRLQARVKNAFLVIDRTLALYEIDEIVFSFSGGKDSTVLLHLLRAGYSALTSSTRSEDRRDHLIRTVYFKHPDAFPEIEDFALEVPSLYNLDMEVSRLDFKTGIEALQKQRPIKAIFLGTRLGDPDTMGLTEFAPSSSGWPPYMRVNPILDWTYRDVWAFILACKIPYCKLYDHGYTSIGYMHDTLPNPALCLASKDKYKTAYLLLDDRLERAGRLKMAAMGDKERDKIKEKVEYDRVWCSAGVGALLDLYEERWVPMGRGNLKSKHWEEISAELAKQCPQQLRRTGSHCKSKVEKMKKSYRTEKMEEEKPGAPLSKWHWYSRMEQLMAGNSKREVSRGCLTMGAAVHCSSSSLDKETLLENAWRLPSPPPPPIGGSSQCPTRVSNPNVDDENGSFSSLPPSGTATWTTKNKECNTMRATGKPNLKRKRGHEHVCTSLAQAIQSLGEGLVKIECMRAEMELKSREMFLQSQLQLASLFAKNLEEKKRRMTKYANTSTNT</sequence>
<reference evidence="16" key="1">
    <citation type="submission" date="2024-02" db="EMBL/GenBank/DDBJ databases">
        <authorList>
            <consortium name="ELIXIR-Norway"/>
            <consortium name="Elixir Norway"/>
        </authorList>
    </citation>
    <scope>NUCLEOTIDE SEQUENCE</scope>
</reference>
<dbReference type="SMART" id="SM00595">
    <property type="entry name" value="MADF"/>
    <property type="match status" value="1"/>
</dbReference>
<accession>A0ABP0TPR7</accession>
<dbReference type="Pfam" id="PF01507">
    <property type="entry name" value="PAPS_reduct"/>
    <property type="match status" value="1"/>
</dbReference>
<dbReference type="InterPro" id="IPR002500">
    <property type="entry name" value="PAPS_reduct_dom"/>
</dbReference>
<evidence type="ECO:0000259" key="15">
    <source>
        <dbReference type="Pfam" id="PF13837"/>
    </source>
</evidence>
<dbReference type="CDD" id="cd23948">
    <property type="entry name" value="FAD_synthase"/>
    <property type="match status" value="1"/>
</dbReference>
<evidence type="ECO:0000256" key="8">
    <source>
        <dbReference type="ARBA" id="ARBA00022827"/>
    </source>
</evidence>
<keyword evidence="17" id="KW-1185">Reference proteome</keyword>
<keyword evidence="6" id="KW-0548">Nucleotidyltransferase</keyword>
<feature type="region of interest" description="Disordered" evidence="13">
    <location>
        <begin position="464"/>
        <end position="483"/>
    </location>
</feature>
<keyword evidence="7" id="KW-0547">Nucleotide-binding</keyword>
<dbReference type="PANTHER" id="PTHR23293:SF9">
    <property type="entry name" value="FAD SYNTHASE"/>
    <property type="match status" value="1"/>
</dbReference>
<keyword evidence="5" id="KW-0808">Transferase</keyword>
<name>A0ABP0TPR7_9BRYO</name>
<dbReference type="PANTHER" id="PTHR23293">
    <property type="entry name" value="FAD SYNTHETASE-RELATED FMN ADENYLYLTRANSFERASE"/>
    <property type="match status" value="1"/>
</dbReference>
<comment type="pathway">
    <text evidence="1">Cofactor biosynthesis; FAD biosynthesis; FAD from FMN: step 1/1.</text>
</comment>
<evidence type="ECO:0000256" key="13">
    <source>
        <dbReference type="SAM" id="MobiDB-lite"/>
    </source>
</evidence>
<evidence type="ECO:0000256" key="2">
    <source>
        <dbReference type="ARBA" id="ARBA00012393"/>
    </source>
</evidence>
<dbReference type="Proteomes" id="UP001497512">
    <property type="component" value="Chromosome 13"/>
</dbReference>
<protein>
    <recommendedName>
        <fullName evidence="2">FAD synthase</fullName>
        <ecNumber evidence="2">2.7.7.2</ecNumber>
    </recommendedName>
    <alternativeName>
        <fullName evidence="10">FAD pyrophosphorylase</fullName>
    </alternativeName>
    <alternativeName>
        <fullName evidence="11">FMN adenylyltransferase</fullName>
    </alternativeName>
</protein>
<dbReference type="EMBL" id="OZ019905">
    <property type="protein sequence ID" value="CAK9201560.1"/>
    <property type="molecule type" value="Genomic_DNA"/>
</dbReference>
<keyword evidence="4" id="KW-0288">FMN</keyword>
<dbReference type="Gene3D" id="3.40.50.620">
    <property type="entry name" value="HUPs"/>
    <property type="match status" value="1"/>
</dbReference>
<feature type="domain" description="Myb/SANT-like DNA-binding" evidence="15">
    <location>
        <begin position="312"/>
        <end position="401"/>
    </location>
</feature>
<feature type="domain" description="Phosphoadenosine phosphosulphate reductase" evidence="14">
    <location>
        <begin position="99"/>
        <end position="260"/>
    </location>
</feature>
<proteinExistence type="predicted"/>
<dbReference type="SUPFAM" id="SSF52402">
    <property type="entry name" value="Adenine nucleotide alpha hydrolases-like"/>
    <property type="match status" value="1"/>
</dbReference>
<evidence type="ECO:0000256" key="4">
    <source>
        <dbReference type="ARBA" id="ARBA00022643"/>
    </source>
</evidence>
<dbReference type="Gene3D" id="1.10.10.60">
    <property type="entry name" value="Homeodomain-like"/>
    <property type="match status" value="1"/>
</dbReference>
<evidence type="ECO:0000256" key="11">
    <source>
        <dbReference type="ARBA" id="ARBA00031871"/>
    </source>
</evidence>
<evidence type="ECO:0000256" key="6">
    <source>
        <dbReference type="ARBA" id="ARBA00022695"/>
    </source>
</evidence>
<evidence type="ECO:0000259" key="14">
    <source>
        <dbReference type="Pfam" id="PF01507"/>
    </source>
</evidence>
<evidence type="ECO:0000256" key="3">
    <source>
        <dbReference type="ARBA" id="ARBA00022630"/>
    </source>
</evidence>
<evidence type="ECO:0000256" key="7">
    <source>
        <dbReference type="ARBA" id="ARBA00022741"/>
    </source>
</evidence>
<gene>
    <name evidence="16" type="ORF">CSSPTR1EN2_LOCUS5968</name>
</gene>
<dbReference type="InterPro" id="IPR044822">
    <property type="entry name" value="Myb_DNA-bind_4"/>
</dbReference>
<evidence type="ECO:0000313" key="17">
    <source>
        <dbReference type="Proteomes" id="UP001497512"/>
    </source>
</evidence>
<dbReference type="EC" id="2.7.7.2" evidence="2"/>
<dbReference type="InterPro" id="IPR014729">
    <property type="entry name" value="Rossmann-like_a/b/a_fold"/>
</dbReference>
<keyword evidence="8" id="KW-0274">FAD</keyword>
<organism evidence="16 17">
    <name type="scientific">Sphagnum troendelagicum</name>
    <dbReference type="NCBI Taxonomy" id="128251"/>
    <lineage>
        <taxon>Eukaryota</taxon>
        <taxon>Viridiplantae</taxon>
        <taxon>Streptophyta</taxon>
        <taxon>Embryophyta</taxon>
        <taxon>Bryophyta</taxon>
        <taxon>Sphagnophytina</taxon>
        <taxon>Sphagnopsida</taxon>
        <taxon>Sphagnales</taxon>
        <taxon>Sphagnaceae</taxon>
        <taxon>Sphagnum</taxon>
    </lineage>
</organism>
<comment type="catalytic activity">
    <reaction evidence="12">
        <text>FMN + ATP + H(+) = FAD + diphosphate</text>
        <dbReference type="Rhea" id="RHEA:17237"/>
        <dbReference type="ChEBI" id="CHEBI:15378"/>
        <dbReference type="ChEBI" id="CHEBI:30616"/>
        <dbReference type="ChEBI" id="CHEBI:33019"/>
        <dbReference type="ChEBI" id="CHEBI:57692"/>
        <dbReference type="ChEBI" id="CHEBI:58210"/>
        <dbReference type="EC" id="2.7.7.2"/>
    </reaction>
</comment>
<evidence type="ECO:0000256" key="1">
    <source>
        <dbReference type="ARBA" id="ARBA00004726"/>
    </source>
</evidence>